<dbReference type="Proteomes" id="UP000739180">
    <property type="component" value="Unassembled WGS sequence"/>
</dbReference>
<protein>
    <submittedName>
        <fullName evidence="1">Uncharacterized protein</fullName>
    </submittedName>
</protein>
<proteinExistence type="predicted"/>
<accession>A0ABY2XIH5</accession>
<comment type="caution">
    <text evidence="1">The sequence shown here is derived from an EMBL/GenBank/DDBJ whole genome shotgun (WGS) entry which is preliminary data.</text>
</comment>
<organism evidence="1 2">
    <name type="scientific">Alloalcanivorax gelatiniphagus</name>
    <dbReference type="NCBI Taxonomy" id="1194167"/>
    <lineage>
        <taxon>Bacteria</taxon>
        <taxon>Pseudomonadati</taxon>
        <taxon>Pseudomonadota</taxon>
        <taxon>Gammaproteobacteria</taxon>
        <taxon>Oceanospirillales</taxon>
        <taxon>Alcanivoracaceae</taxon>
        <taxon>Alloalcanivorax</taxon>
    </lineage>
</organism>
<dbReference type="RefSeq" id="WP_138773906.1">
    <property type="nucleotide sequence ID" value="NZ_JBHSSX010000039.1"/>
</dbReference>
<reference evidence="1 2" key="1">
    <citation type="submission" date="2019-05" db="EMBL/GenBank/DDBJ databases">
        <title>Genome of Alcanivorax gelatiniphagus, an oil degrading marine bacteria.</title>
        <authorList>
            <person name="Kwon K.K."/>
        </authorList>
    </citation>
    <scope>NUCLEOTIDE SEQUENCE [LARGE SCALE GENOMIC DNA]</scope>
    <source>
        <strain evidence="1 2">MEBiC 08158</strain>
    </source>
</reference>
<evidence type="ECO:0000313" key="2">
    <source>
        <dbReference type="Proteomes" id="UP000739180"/>
    </source>
</evidence>
<keyword evidence="2" id="KW-1185">Reference proteome</keyword>
<sequence length="84" mass="9509">MSLENNNGVTTMSPLQQPIRVLRELIDFDAAQPVAFVPSQKRHVSLWHQGYSPASIRALADPFPNLYPPGFTRRLSPRDRRALP</sequence>
<gene>
    <name evidence="1" type="ORF">FGS76_17375</name>
</gene>
<dbReference type="EMBL" id="VCQT01000045">
    <property type="protein sequence ID" value="TMW11070.1"/>
    <property type="molecule type" value="Genomic_DNA"/>
</dbReference>
<name>A0ABY2XIH5_9GAMM</name>
<evidence type="ECO:0000313" key="1">
    <source>
        <dbReference type="EMBL" id="TMW11070.1"/>
    </source>
</evidence>